<reference evidence="2" key="1">
    <citation type="journal article" date="2015" name="Nat. Genet.">
        <title>The genome and transcriptome of the zoonotic hookworm Ancylostoma ceylanicum identify infection-specific gene families.</title>
        <authorList>
            <person name="Schwarz E.M."/>
            <person name="Hu Y."/>
            <person name="Antoshechkin I."/>
            <person name="Miller M.M."/>
            <person name="Sternberg P.W."/>
            <person name="Aroian R.V."/>
        </authorList>
    </citation>
    <scope>NUCLEOTIDE SEQUENCE</scope>
    <source>
        <strain evidence="2">HY135</strain>
    </source>
</reference>
<dbReference type="EMBL" id="JARK01001498">
    <property type="protein sequence ID" value="EYB95193.1"/>
    <property type="molecule type" value="Genomic_DNA"/>
</dbReference>
<dbReference type="AlphaFoldDB" id="A0A016SWU9"/>
<name>A0A016SWU9_9BILA</name>
<evidence type="ECO:0000313" key="1">
    <source>
        <dbReference type="EMBL" id="EYB95193.1"/>
    </source>
</evidence>
<evidence type="ECO:0000313" key="2">
    <source>
        <dbReference type="Proteomes" id="UP000024635"/>
    </source>
</evidence>
<dbReference type="Proteomes" id="UP000024635">
    <property type="component" value="Unassembled WGS sequence"/>
</dbReference>
<organism evidence="1 2">
    <name type="scientific">Ancylostoma ceylanicum</name>
    <dbReference type="NCBI Taxonomy" id="53326"/>
    <lineage>
        <taxon>Eukaryota</taxon>
        <taxon>Metazoa</taxon>
        <taxon>Ecdysozoa</taxon>
        <taxon>Nematoda</taxon>
        <taxon>Chromadorea</taxon>
        <taxon>Rhabditida</taxon>
        <taxon>Rhabditina</taxon>
        <taxon>Rhabditomorpha</taxon>
        <taxon>Strongyloidea</taxon>
        <taxon>Ancylostomatidae</taxon>
        <taxon>Ancylostomatinae</taxon>
        <taxon>Ancylostoma</taxon>
    </lineage>
</organism>
<gene>
    <name evidence="1" type="primary">Acey_s0162.g3398</name>
    <name evidence="1" type="ORF">Y032_0162g3398</name>
</gene>
<accession>A0A016SWU9</accession>
<sequence length="91" mass="10277">MSSYPIDHGTFGDAYLYEFVSFGHALVSPSCKHGSRGEMVEWVKHRSIRQKIEVLDPASGIGIEWFKNGTKKDPIKKGTTLQKHQVETFPI</sequence>
<protein>
    <submittedName>
        <fullName evidence="1">Uncharacterized protein</fullName>
    </submittedName>
</protein>
<keyword evidence="2" id="KW-1185">Reference proteome</keyword>
<comment type="caution">
    <text evidence="1">The sequence shown here is derived from an EMBL/GenBank/DDBJ whole genome shotgun (WGS) entry which is preliminary data.</text>
</comment>
<proteinExistence type="predicted"/>